<dbReference type="Pfam" id="PF20009">
    <property type="entry name" value="GEVED"/>
    <property type="match status" value="1"/>
</dbReference>
<accession>A0A238WQV2</accession>
<dbReference type="Proteomes" id="UP000198379">
    <property type="component" value="Unassembled WGS sequence"/>
</dbReference>
<gene>
    <name evidence="5" type="ORF">SAMN06265376_1011263</name>
</gene>
<feature type="domain" description="Secretion system C-terminal sorting" evidence="3">
    <location>
        <begin position="816"/>
        <end position="888"/>
    </location>
</feature>
<dbReference type="InterPro" id="IPR026444">
    <property type="entry name" value="Secre_tail"/>
</dbReference>
<evidence type="ECO:0000313" key="5">
    <source>
        <dbReference type="EMBL" id="SNR48039.1"/>
    </source>
</evidence>
<name>A0A238WQV2_9FLAO</name>
<keyword evidence="6" id="KW-1185">Reference proteome</keyword>
<feature type="signal peptide" evidence="2">
    <location>
        <begin position="1"/>
        <end position="21"/>
    </location>
</feature>
<dbReference type="RefSeq" id="WP_089370550.1">
    <property type="nucleotide sequence ID" value="NZ_BMEP01000003.1"/>
</dbReference>
<dbReference type="AlphaFoldDB" id="A0A238WQV2"/>
<evidence type="ECO:0000256" key="2">
    <source>
        <dbReference type="SAM" id="SignalP"/>
    </source>
</evidence>
<feature type="chain" id="PRO_5012444118" evidence="2">
    <location>
        <begin position="22"/>
        <end position="889"/>
    </location>
</feature>
<evidence type="ECO:0000313" key="6">
    <source>
        <dbReference type="Proteomes" id="UP000198379"/>
    </source>
</evidence>
<evidence type="ECO:0000259" key="3">
    <source>
        <dbReference type="Pfam" id="PF18962"/>
    </source>
</evidence>
<feature type="domain" description="GEVED" evidence="4">
    <location>
        <begin position="711"/>
        <end position="790"/>
    </location>
</feature>
<evidence type="ECO:0000256" key="1">
    <source>
        <dbReference type="ARBA" id="ARBA00022729"/>
    </source>
</evidence>
<dbReference type="Gene3D" id="2.60.40.10">
    <property type="entry name" value="Immunoglobulins"/>
    <property type="match status" value="1"/>
</dbReference>
<dbReference type="EMBL" id="FZNY01000001">
    <property type="protein sequence ID" value="SNR48039.1"/>
    <property type="molecule type" value="Genomic_DNA"/>
</dbReference>
<dbReference type="Pfam" id="PF18962">
    <property type="entry name" value="Por_Secre_tail"/>
    <property type="match status" value="1"/>
</dbReference>
<reference evidence="5 6" key="1">
    <citation type="submission" date="2017-06" db="EMBL/GenBank/DDBJ databases">
        <authorList>
            <person name="Kim H.J."/>
            <person name="Triplett B.A."/>
        </authorList>
    </citation>
    <scope>NUCLEOTIDE SEQUENCE [LARGE SCALE GENOMIC DNA]</scope>
    <source>
        <strain evidence="5 6">DSM 25597</strain>
    </source>
</reference>
<dbReference type="NCBIfam" id="TIGR04183">
    <property type="entry name" value="Por_Secre_tail"/>
    <property type="match status" value="1"/>
</dbReference>
<protein>
    <submittedName>
        <fullName evidence="5">Por secretion system C-terminal sorting domain-containing protein</fullName>
    </submittedName>
</protein>
<organism evidence="5 6">
    <name type="scientific">Dokdonia pacifica</name>
    <dbReference type="NCBI Taxonomy" id="1627892"/>
    <lineage>
        <taxon>Bacteria</taxon>
        <taxon>Pseudomonadati</taxon>
        <taxon>Bacteroidota</taxon>
        <taxon>Flavobacteriia</taxon>
        <taxon>Flavobacteriales</taxon>
        <taxon>Flavobacteriaceae</taxon>
        <taxon>Dokdonia</taxon>
    </lineage>
</organism>
<evidence type="ECO:0000259" key="4">
    <source>
        <dbReference type="Pfam" id="PF20009"/>
    </source>
</evidence>
<dbReference type="InterPro" id="IPR045474">
    <property type="entry name" value="GEVED"/>
</dbReference>
<sequence>MSKFMKLVVVALLAFGFNATAQEKFPAGSKGTLPAPILVPSIADQIKNGTVKYADNTPQLGHPKGKPGNNVVPGKGALEAPDPLIELQRNTVQTRMRAPNLIFTADISQATPSDPTGAAGVNQYMAAWNSAFRIFDKDGNPESAELALGTIFPGNNIGDPIIFFDAEAENGDGEPRGRFVITEFDNNPNGFNVAVSTGPDAMTSAWHVYTTGFGTGAFPDYTKFSVWGDSYIVTANVNNGANGDRVFAVERNEMLQGNAAQFVGFPLPGIATNGFYSPQGFHITDDQHPDPGTPAPIIYMQDDAWAGVTEDHLQIWEATIDWANPANHGIVSAQEIGPSEGLTPFVSVFDGGSFSNRPQPGGPDLDVLQATVMNQVQYRRFGTHNSVVLNFVINDNVNQAELAVIRWYELRQPTGDDTEDWEIYQEGTYVAPDGRDAYSGSMVMNTEGDIALAYSSSSATDMISIRYTGRQSDDALNVMTSAEELIAQSTGANPSNRFADYVQLTIDPVDDTFWHIAEYFEPTRRDVVANFELLEPMPDDIGVSSIDGPMSGVLTNAEDITVSIRNFGNNDITDPMVSYSVDGVEVATEMFSGTITAGTTESYTFTAQADLGVDGQTYEIFATTLLSGDSNTDNDSSTIMVTNSVQLCEPVSNCAGFNDGVTELQLADQDISVNCGATGYSDDRDIIFTFDPDGPGGLDGVLQMGFADSIFAIWIDVNDNGVFESGEVVASEQVASADTDFAFTLDLSAFTVEELLGEHTMRVRGEDESTAGDVLDPCGDLAFGRTNDYTAFFDPALNVNEEVFEASDLVISTLDNNIFDINFITPFDGRTAISVFNLAGQRLVYNNLTKEGNQFNYNLDMSYAAAGVYLVQFDAIDGGSPITKKIIVK</sequence>
<dbReference type="OrthoDB" id="1488385at2"/>
<proteinExistence type="predicted"/>
<dbReference type="InterPro" id="IPR013783">
    <property type="entry name" value="Ig-like_fold"/>
</dbReference>
<keyword evidence="1 2" id="KW-0732">Signal</keyword>